<dbReference type="OrthoDB" id="9152021at2"/>
<dbReference type="AlphaFoldDB" id="A0A4Q7VZX6"/>
<proteinExistence type="predicted"/>
<feature type="transmembrane region" description="Helical" evidence="1">
    <location>
        <begin position="56"/>
        <end position="82"/>
    </location>
</feature>
<dbReference type="RefSeq" id="WP_130429922.1">
    <property type="nucleotide sequence ID" value="NZ_SHKP01000004.1"/>
</dbReference>
<feature type="transmembrane region" description="Helical" evidence="1">
    <location>
        <begin position="94"/>
        <end position="115"/>
    </location>
</feature>
<name>A0A4Q7VZX6_9BURK</name>
<organism evidence="2 3">
    <name type="scientific">Rivibacter subsaxonicus</name>
    <dbReference type="NCBI Taxonomy" id="457575"/>
    <lineage>
        <taxon>Bacteria</taxon>
        <taxon>Pseudomonadati</taxon>
        <taxon>Pseudomonadota</taxon>
        <taxon>Betaproteobacteria</taxon>
        <taxon>Burkholderiales</taxon>
        <taxon>Rivibacter</taxon>
    </lineage>
</organism>
<keyword evidence="3" id="KW-1185">Reference proteome</keyword>
<feature type="transmembrane region" description="Helical" evidence="1">
    <location>
        <begin position="12"/>
        <end position="33"/>
    </location>
</feature>
<accession>A0A4Q7VZX6</accession>
<keyword evidence="1" id="KW-1133">Transmembrane helix</keyword>
<comment type="caution">
    <text evidence="2">The sequence shown here is derived from an EMBL/GenBank/DDBJ whole genome shotgun (WGS) entry which is preliminary data.</text>
</comment>
<keyword evidence="1" id="KW-0812">Transmembrane</keyword>
<gene>
    <name evidence="2" type="ORF">EV670_0157</name>
</gene>
<feature type="transmembrane region" description="Helical" evidence="1">
    <location>
        <begin position="121"/>
        <end position="142"/>
    </location>
</feature>
<dbReference type="EMBL" id="SHKP01000004">
    <property type="protein sequence ID" value="RZU02138.1"/>
    <property type="molecule type" value="Genomic_DNA"/>
</dbReference>
<evidence type="ECO:0000313" key="3">
    <source>
        <dbReference type="Proteomes" id="UP000293671"/>
    </source>
</evidence>
<protein>
    <submittedName>
        <fullName evidence="2">Uncharacterized protein</fullName>
    </submittedName>
</protein>
<evidence type="ECO:0000313" key="2">
    <source>
        <dbReference type="EMBL" id="RZU02138.1"/>
    </source>
</evidence>
<dbReference type="Proteomes" id="UP000293671">
    <property type="component" value="Unassembled WGS sequence"/>
</dbReference>
<reference evidence="2 3" key="1">
    <citation type="submission" date="2019-02" db="EMBL/GenBank/DDBJ databases">
        <title>Genomic Encyclopedia of Type Strains, Phase IV (KMG-IV): sequencing the most valuable type-strain genomes for metagenomic binning, comparative biology and taxonomic classification.</title>
        <authorList>
            <person name="Goeker M."/>
        </authorList>
    </citation>
    <scope>NUCLEOTIDE SEQUENCE [LARGE SCALE GENOMIC DNA]</scope>
    <source>
        <strain evidence="2 3">DSM 19570</strain>
    </source>
</reference>
<sequence>MLSTPSLFWIRWLQLASIGVMLFGLAMVLAPLLTQQGFSLLIYGSSGRIAGFGAEAAAYIALVHAVLGAVMFGWGALMLLVVRGPFGRGEKDGWQMLAVSVAAWFVPDTTFSLWSGFWQNAVLNLGFALLFAAPLAATWRGFHGAHRAA</sequence>
<keyword evidence="1" id="KW-0472">Membrane</keyword>
<evidence type="ECO:0000256" key="1">
    <source>
        <dbReference type="SAM" id="Phobius"/>
    </source>
</evidence>